<protein>
    <submittedName>
        <fullName evidence="7">GPH family glycoside/pentoside/hexuronide:cation symporter</fullName>
    </submittedName>
</protein>
<feature type="transmembrane region" description="Helical" evidence="5">
    <location>
        <begin position="37"/>
        <end position="54"/>
    </location>
</feature>
<dbReference type="PANTHER" id="PTHR11328:SF24">
    <property type="entry name" value="MAJOR FACILITATOR SUPERFAMILY (MFS) PROFILE DOMAIN-CONTAINING PROTEIN"/>
    <property type="match status" value="1"/>
</dbReference>
<dbReference type="NCBIfam" id="TIGR00792">
    <property type="entry name" value="gph"/>
    <property type="match status" value="1"/>
</dbReference>
<evidence type="ECO:0000256" key="3">
    <source>
        <dbReference type="ARBA" id="ARBA00022989"/>
    </source>
</evidence>
<comment type="caution">
    <text evidence="7">The sequence shown here is derived from an EMBL/GenBank/DDBJ whole genome shotgun (WGS) entry which is preliminary data.</text>
</comment>
<dbReference type="CDD" id="cd17332">
    <property type="entry name" value="MFS_MelB_like"/>
    <property type="match status" value="1"/>
</dbReference>
<evidence type="ECO:0000256" key="1">
    <source>
        <dbReference type="ARBA" id="ARBA00009617"/>
    </source>
</evidence>
<dbReference type="GO" id="GO:0006814">
    <property type="term" value="P:sodium ion transport"/>
    <property type="evidence" value="ECO:0007669"/>
    <property type="project" value="InterPro"/>
</dbReference>
<evidence type="ECO:0000256" key="4">
    <source>
        <dbReference type="ARBA" id="ARBA00023136"/>
    </source>
</evidence>
<dbReference type="SUPFAM" id="SSF103473">
    <property type="entry name" value="MFS general substrate transporter"/>
    <property type="match status" value="1"/>
</dbReference>
<dbReference type="PANTHER" id="PTHR11328">
    <property type="entry name" value="MAJOR FACILITATOR SUPERFAMILY DOMAIN-CONTAINING PROTEIN"/>
    <property type="match status" value="1"/>
</dbReference>
<feature type="transmembrane region" description="Helical" evidence="5">
    <location>
        <begin position="248"/>
        <end position="272"/>
    </location>
</feature>
<feature type="transmembrane region" description="Helical" evidence="5">
    <location>
        <begin position="346"/>
        <end position="366"/>
    </location>
</feature>
<dbReference type="PROSITE" id="PS50850">
    <property type="entry name" value="MFS"/>
    <property type="match status" value="1"/>
</dbReference>
<dbReference type="GO" id="GO:0015293">
    <property type="term" value="F:symporter activity"/>
    <property type="evidence" value="ECO:0007669"/>
    <property type="project" value="InterPro"/>
</dbReference>
<feature type="transmembrane region" description="Helical" evidence="5">
    <location>
        <begin position="398"/>
        <end position="418"/>
    </location>
</feature>
<name>A0A395JPA6_9GAMM</name>
<evidence type="ECO:0000256" key="5">
    <source>
        <dbReference type="SAM" id="Phobius"/>
    </source>
</evidence>
<evidence type="ECO:0000313" key="8">
    <source>
        <dbReference type="Proteomes" id="UP000253083"/>
    </source>
</evidence>
<feature type="transmembrane region" description="Helical" evidence="5">
    <location>
        <begin position="430"/>
        <end position="452"/>
    </location>
</feature>
<feature type="transmembrane region" description="Helical" evidence="5">
    <location>
        <begin position="170"/>
        <end position="193"/>
    </location>
</feature>
<dbReference type="Pfam" id="PF13347">
    <property type="entry name" value="MFS_2"/>
    <property type="match status" value="1"/>
</dbReference>
<sequence length="473" mass="52098">MKVVSTRQLSGNLAMNRTSDNSPLSFKEKVGYGLGDMASNFYMGFFGLFLLYYYTDVYGISASAAATMLLVTKVVDAISDPVMGLVADRTKSRWGRYRPYLLWVAIPYALLGYLLFLGPDFSAAGKLIFAYVSYTLVMLAYTAINVPYSGLLAVISPVAEERTKVTQYRFVFASLGTLVVSSLAPFLVAWLGGGDELRGFRFTIILFAILSVVIFWVTFATTQERVAPTLQKTSVKEDFSALLKNRSWAILVFVGILVVVGLIARFASIVYYVKYYLVDSGALYFWFMSKTAFLSSCGLIGQLFGALCTPYLTSRFEKHHLMLLMNVLHALLLVACFFVSPDDFVLLVLLHSLGIFTFGVVITLLFSMYTDCVEYGEWSTGKNTAGLTVSSSMFSLKFGSAVGGALPGFILAGFGFVANEVQTDTAVFGIRLMFNFLPAVFFLVSGLLMLGYGLNRQTLTEIEADLQQRRASA</sequence>
<dbReference type="InterPro" id="IPR020846">
    <property type="entry name" value="MFS_dom"/>
</dbReference>
<evidence type="ECO:0000259" key="6">
    <source>
        <dbReference type="PROSITE" id="PS50850"/>
    </source>
</evidence>
<dbReference type="InParanoid" id="A0A395JPA6"/>
<feature type="transmembrane region" description="Helical" evidence="5">
    <location>
        <begin position="284"/>
        <end position="309"/>
    </location>
</feature>
<proteinExistence type="inferred from homology"/>
<accession>A0A395JPA6</accession>
<dbReference type="InterPro" id="IPR001927">
    <property type="entry name" value="Na/Gal_symport"/>
</dbReference>
<gene>
    <name evidence="7" type="ORF">DFR28_101866</name>
</gene>
<keyword evidence="8" id="KW-1185">Reference proteome</keyword>
<feature type="domain" description="Major facilitator superfamily (MFS) profile" evidence="6">
    <location>
        <begin position="28"/>
        <end position="463"/>
    </location>
</feature>
<dbReference type="InterPro" id="IPR039672">
    <property type="entry name" value="MFS_2"/>
</dbReference>
<dbReference type="Proteomes" id="UP000253083">
    <property type="component" value="Unassembled WGS sequence"/>
</dbReference>
<evidence type="ECO:0000313" key="7">
    <source>
        <dbReference type="EMBL" id="RBP53480.1"/>
    </source>
</evidence>
<dbReference type="GO" id="GO:0005886">
    <property type="term" value="C:plasma membrane"/>
    <property type="evidence" value="ECO:0007669"/>
    <property type="project" value="TreeGrafter"/>
</dbReference>
<dbReference type="EMBL" id="QNRT01000001">
    <property type="protein sequence ID" value="RBP53480.1"/>
    <property type="molecule type" value="Genomic_DNA"/>
</dbReference>
<feature type="transmembrane region" description="Helical" evidence="5">
    <location>
        <begin position="199"/>
        <end position="219"/>
    </location>
</feature>
<feature type="transmembrane region" description="Helical" evidence="5">
    <location>
        <begin position="128"/>
        <end position="158"/>
    </location>
</feature>
<keyword evidence="3 5" id="KW-1133">Transmembrane helix</keyword>
<organism evidence="7 8">
    <name type="scientific">Arenicella xantha</name>
    <dbReference type="NCBI Taxonomy" id="644221"/>
    <lineage>
        <taxon>Bacteria</taxon>
        <taxon>Pseudomonadati</taxon>
        <taxon>Pseudomonadota</taxon>
        <taxon>Gammaproteobacteria</taxon>
        <taxon>Arenicellales</taxon>
        <taxon>Arenicellaceae</taxon>
        <taxon>Arenicella</taxon>
    </lineage>
</organism>
<dbReference type="AlphaFoldDB" id="A0A395JPA6"/>
<keyword evidence="2 5" id="KW-0812">Transmembrane</keyword>
<feature type="transmembrane region" description="Helical" evidence="5">
    <location>
        <begin position="321"/>
        <end position="340"/>
    </location>
</feature>
<dbReference type="InterPro" id="IPR036259">
    <property type="entry name" value="MFS_trans_sf"/>
</dbReference>
<dbReference type="GO" id="GO:0008643">
    <property type="term" value="P:carbohydrate transport"/>
    <property type="evidence" value="ECO:0007669"/>
    <property type="project" value="InterPro"/>
</dbReference>
<reference evidence="7 8" key="1">
    <citation type="submission" date="2018-06" db="EMBL/GenBank/DDBJ databases">
        <title>Genomic Encyclopedia of Type Strains, Phase IV (KMG-IV): sequencing the most valuable type-strain genomes for metagenomic binning, comparative biology and taxonomic classification.</title>
        <authorList>
            <person name="Goeker M."/>
        </authorList>
    </citation>
    <scope>NUCLEOTIDE SEQUENCE [LARGE SCALE GENOMIC DNA]</scope>
    <source>
        <strain evidence="7 8">DSM 24032</strain>
    </source>
</reference>
<evidence type="ECO:0000256" key="2">
    <source>
        <dbReference type="ARBA" id="ARBA00022692"/>
    </source>
</evidence>
<dbReference type="Gene3D" id="1.20.1250.20">
    <property type="entry name" value="MFS general substrate transporter like domains"/>
    <property type="match status" value="1"/>
</dbReference>
<feature type="transmembrane region" description="Helical" evidence="5">
    <location>
        <begin position="100"/>
        <end position="116"/>
    </location>
</feature>
<comment type="similarity">
    <text evidence="1">Belongs to the sodium:galactoside symporter (TC 2.A.2) family.</text>
</comment>
<keyword evidence="4 5" id="KW-0472">Membrane</keyword>